<name>I7GN83_MACFA</name>
<protein>
    <submittedName>
        <fullName evidence="1">Macaca fascicularis brain cDNA, clone: QflA-19838</fullName>
    </submittedName>
</protein>
<accession>I7GN83</accession>
<reference evidence="1" key="1">
    <citation type="journal article" date="2007" name="PLoS Biol.">
        <title>Rate of evolution in brain-expressed genes in humans and other primates.</title>
        <authorList>
            <person name="Wang H.-Y."/>
            <person name="Chien H.-C."/>
            <person name="Osada N."/>
            <person name="Hashimoto K."/>
            <person name="Sugano S."/>
            <person name="Gojobori T."/>
            <person name="Chou C.-K."/>
            <person name="Tsai S.-F."/>
            <person name="Wu C.-I."/>
            <person name="Shen C.-K.J."/>
        </authorList>
    </citation>
    <scope>NUCLEOTIDE SEQUENCE</scope>
</reference>
<proteinExistence type="evidence at transcript level"/>
<organism evidence="1">
    <name type="scientific">Macaca fascicularis</name>
    <name type="common">Crab-eating macaque</name>
    <name type="synonym">Cynomolgus monkey</name>
    <dbReference type="NCBI Taxonomy" id="9541"/>
    <lineage>
        <taxon>Eukaryota</taxon>
        <taxon>Metazoa</taxon>
        <taxon>Chordata</taxon>
        <taxon>Craniata</taxon>
        <taxon>Vertebrata</taxon>
        <taxon>Euteleostomi</taxon>
        <taxon>Mammalia</taxon>
        <taxon>Eutheria</taxon>
        <taxon>Euarchontoglires</taxon>
        <taxon>Primates</taxon>
        <taxon>Haplorrhini</taxon>
        <taxon>Catarrhini</taxon>
        <taxon>Cercopithecidae</taxon>
        <taxon>Cercopithecinae</taxon>
        <taxon>Macaca</taxon>
    </lineage>
</organism>
<dbReference type="AlphaFoldDB" id="I7GN83"/>
<dbReference type="EMBL" id="AB172851">
    <property type="protein sequence ID" value="BAE89913.1"/>
    <property type="molecule type" value="mRNA"/>
</dbReference>
<evidence type="ECO:0000313" key="1">
    <source>
        <dbReference type="EMBL" id="BAE89913.1"/>
    </source>
</evidence>
<sequence length="49" mass="5861">MYIGYFYNFPDELSDIKVVFGPRARTRWWRLLVSPHHLLLHLERTATSG</sequence>